<feature type="region of interest" description="Disordered" evidence="1">
    <location>
        <begin position="903"/>
        <end position="1061"/>
    </location>
</feature>
<feature type="compositionally biased region" description="Pro residues" evidence="1">
    <location>
        <begin position="1011"/>
        <end position="1028"/>
    </location>
</feature>
<feature type="compositionally biased region" description="Low complexity" evidence="1">
    <location>
        <begin position="456"/>
        <end position="476"/>
    </location>
</feature>
<feature type="region of interest" description="Disordered" evidence="1">
    <location>
        <begin position="446"/>
        <end position="477"/>
    </location>
</feature>
<proteinExistence type="predicted"/>
<keyword evidence="4" id="KW-1185">Reference proteome</keyword>
<dbReference type="CDD" id="cd00030">
    <property type="entry name" value="C2"/>
    <property type="match status" value="1"/>
</dbReference>
<dbReference type="PROSITE" id="PS50004">
    <property type="entry name" value="C2"/>
    <property type="match status" value="1"/>
</dbReference>
<dbReference type="EMBL" id="BMAR01000001">
    <property type="protein sequence ID" value="GFR40393.1"/>
    <property type="molecule type" value="Genomic_DNA"/>
</dbReference>
<feature type="compositionally biased region" description="Low complexity" evidence="1">
    <location>
        <begin position="571"/>
        <end position="605"/>
    </location>
</feature>
<sequence length="1313" mass="136471">GGEEAAGGSRMTRMLALAGAVLLELLVTGSLVWTPLAAAALALLALPAASAASAAAAEARLSEAVRQAEARARAEAAARVPVTPPESAVWMGRLMGELWGPYVAPMLLSENLVNWGDKVRRAAPPGWELELAEMNMGRQGPQMSNYQVLADPSSGRVTAVDCDMRMESNTLRAVVVGSGPVGRFTATISGVTMQGRMRLLPFPELRLMLFSFREPPDMDVKLSVKGPVIGERSIPTSSFAFLRAQLAAALRDSLVEPRRAAISLDPVPLVGQPVDTTVNIYVEAVSGLTSSRGAGAGPQQQQQPSITTSGAAAAASSAEAGGGAGGGGVRAAASQAAAAASEAVSGGAEAIAGLVSGVAGAEGGSRRLRRRRLQVIALNTDNKLQRATRPVFYTPAPPSSSAPSSPSSSPAAPPPGVAPVQQLLRLNVGHKDGIFKIMVRDVGRTPGATASETRGESASSPASSSSSASHSAAAGAGNSGGPLGAAGMGLGMGGISGVGGGGGELLGSVMVHVAAAKDGSTLMWAAREGGEPVVVRWRPADGPWRVTLPLECPAFGLPPPPPQSHGRDEPAAAYSSASTPPSGSLDESAAPASSHAAARTAAAGAQQAANNPAAAAAASAPASGGPSITLLLSADPWVYEDASPPGKLYDSPRSRSLVVQVVEARELACRDWAGTCDPYVRLSLDGRTYRTRTLYNCAAPIWQQTFVMPDTPSLLSKSLSLSVYDSGVSRDDPLGSASLNLNMASEHGLQDRWLPLQGVESGWLRVRVAAVPDAPDSAAVQRMVAALEGLTRGSSSPLLHVVVLGARALSPRPVGQLLGMRDAYCNILYGGARQVTHVVKQSQNPRWDFGALFVMPPATEDEEEQGVEEEEPSLDRQGVAGATNAAAAPAGLAAAASARASSSGASSIPASPAAAAPSTTSAGVSGLPSPLDILGSGPGGTSPSSQYPHQQQQQQQPHQAREHPDRHHHHQQHDHQHHQPSESQHPQQQQQPPQPSPGHHHHHSGHHHSTPIPPLVPYPPLPAEPPPAASFLHRNTPLPDRERLRRRRQQQLRRRQQQQASGEVLRIEVKDVDPVPPDDDLGYVEVAVRELLPEPGDSWQGWLPLRRGEGGELQLRISRLEPPPLIRGEGGLQPMPYNKQREATPQASSSSASGSLQQQGATLGSGGGSRSGISMGGSGRYSRSTSISTVSMEGGGAGASTVAAPQVQSVQLDSFLGQIRAANRGAAQVREDLRVRLGQEVIPKLQDWWGDALRRTSASWEPPSDQLSEWLRARGLAAWADGVSSLAGRPPQPGQQQQGGGQQDQRLLPARAQ</sequence>
<feature type="region of interest" description="Disordered" evidence="1">
    <location>
        <begin position="1121"/>
        <end position="1199"/>
    </location>
</feature>
<dbReference type="Proteomes" id="UP001054857">
    <property type="component" value="Unassembled WGS sequence"/>
</dbReference>
<feature type="compositionally biased region" description="Gly residues" evidence="1">
    <location>
        <begin position="320"/>
        <end position="329"/>
    </location>
</feature>
<feature type="non-terminal residue" evidence="3">
    <location>
        <position position="1"/>
    </location>
</feature>
<feature type="compositionally biased region" description="Low complexity" evidence="1">
    <location>
        <begin position="297"/>
        <end position="319"/>
    </location>
</feature>
<feature type="compositionally biased region" description="Low complexity" evidence="1">
    <location>
        <begin position="981"/>
        <end position="991"/>
    </location>
</feature>
<dbReference type="PANTHER" id="PTHR47264:SF3">
    <property type="entry name" value="SYNAPTOTAGMIN-5 ISOFORM X1"/>
    <property type="match status" value="1"/>
</dbReference>
<gene>
    <name evidence="3" type="ORF">Agub_g945</name>
</gene>
<feature type="compositionally biased region" description="Basic residues" evidence="1">
    <location>
        <begin position="1044"/>
        <end position="1056"/>
    </location>
</feature>
<feature type="region of interest" description="Disordered" evidence="1">
    <location>
        <begin position="291"/>
        <end position="329"/>
    </location>
</feature>
<organism evidence="3 4">
    <name type="scientific">Astrephomene gubernaculifera</name>
    <dbReference type="NCBI Taxonomy" id="47775"/>
    <lineage>
        <taxon>Eukaryota</taxon>
        <taxon>Viridiplantae</taxon>
        <taxon>Chlorophyta</taxon>
        <taxon>core chlorophytes</taxon>
        <taxon>Chlorophyceae</taxon>
        <taxon>CS clade</taxon>
        <taxon>Chlamydomonadales</taxon>
        <taxon>Astrephomenaceae</taxon>
        <taxon>Astrephomene</taxon>
    </lineage>
</organism>
<reference evidence="3 4" key="1">
    <citation type="journal article" date="2021" name="Sci. Rep.">
        <title>Genome sequencing of the multicellular alga Astrephomene provides insights into convergent evolution of germ-soma differentiation.</title>
        <authorList>
            <person name="Yamashita S."/>
            <person name="Yamamoto K."/>
            <person name="Matsuzaki R."/>
            <person name="Suzuki S."/>
            <person name="Yamaguchi H."/>
            <person name="Hirooka S."/>
            <person name="Minakuchi Y."/>
            <person name="Miyagishima S."/>
            <person name="Kawachi M."/>
            <person name="Toyoda A."/>
            <person name="Nozaki H."/>
        </authorList>
    </citation>
    <scope>NUCLEOTIDE SEQUENCE [LARGE SCALE GENOMIC DNA]</scope>
    <source>
        <strain evidence="3 4">NIES-4017</strain>
    </source>
</reference>
<feature type="compositionally biased region" description="Low complexity" evidence="1">
    <location>
        <begin position="941"/>
        <end position="958"/>
    </location>
</feature>
<feature type="compositionally biased region" description="Low complexity" evidence="1">
    <location>
        <begin position="401"/>
        <end position="410"/>
    </location>
</feature>
<feature type="compositionally biased region" description="Low complexity" evidence="1">
    <location>
        <begin position="1180"/>
        <end position="1189"/>
    </location>
</feature>
<feature type="compositionally biased region" description="Basic residues" evidence="1">
    <location>
        <begin position="998"/>
        <end position="1009"/>
    </location>
</feature>
<feature type="compositionally biased region" description="Low complexity" evidence="1">
    <location>
        <begin position="903"/>
        <end position="923"/>
    </location>
</feature>
<feature type="compositionally biased region" description="Low complexity" evidence="1">
    <location>
        <begin position="1146"/>
        <end position="1162"/>
    </location>
</feature>
<feature type="region of interest" description="Disordered" evidence="1">
    <location>
        <begin position="1282"/>
        <end position="1313"/>
    </location>
</feature>
<feature type="non-terminal residue" evidence="3">
    <location>
        <position position="1313"/>
    </location>
</feature>
<evidence type="ECO:0000313" key="4">
    <source>
        <dbReference type="Proteomes" id="UP001054857"/>
    </source>
</evidence>
<dbReference type="CDD" id="cd21669">
    <property type="entry name" value="SMP_SF"/>
    <property type="match status" value="1"/>
</dbReference>
<dbReference type="InterPro" id="IPR035892">
    <property type="entry name" value="C2_domain_sf"/>
</dbReference>
<dbReference type="SUPFAM" id="SSF49562">
    <property type="entry name" value="C2 domain (Calcium/lipid-binding domain, CaLB)"/>
    <property type="match status" value="2"/>
</dbReference>
<name>A0AAD3DF05_9CHLO</name>
<feature type="region of interest" description="Disordered" evidence="1">
    <location>
        <begin position="387"/>
        <end position="418"/>
    </location>
</feature>
<evidence type="ECO:0000259" key="2">
    <source>
        <dbReference type="PROSITE" id="PS50004"/>
    </source>
</evidence>
<comment type="caution">
    <text evidence="3">The sequence shown here is derived from an EMBL/GenBank/DDBJ whole genome shotgun (WGS) entry which is preliminary data.</text>
</comment>
<dbReference type="SMART" id="SM00239">
    <property type="entry name" value="C2"/>
    <property type="match status" value="1"/>
</dbReference>
<protein>
    <recommendedName>
        <fullName evidence="2">C2 domain-containing protein</fullName>
    </recommendedName>
</protein>
<dbReference type="InterPro" id="IPR000008">
    <property type="entry name" value="C2_dom"/>
</dbReference>
<evidence type="ECO:0000313" key="3">
    <source>
        <dbReference type="EMBL" id="GFR40393.1"/>
    </source>
</evidence>
<dbReference type="PANTHER" id="PTHR47264">
    <property type="entry name" value="OS01G0128800 PROTEIN"/>
    <property type="match status" value="1"/>
</dbReference>
<feature type="compositionally biased region" description="Gly residues" evidence="1">
    <location>
        <begin position="1163"/>
        <end position="1179"/>
    </location>
</feature>
<evidence type="ECO:0000256" key="1">
    <source>
        <dbReference type="SAM" id="MobiDB-lite"/>
    </source>
</evidence>
<feature type="domain" description="C2" evidence="2">
    <location>
        <begin position="644"/>
        <end position="754"/>
    </location>
</feature>
<dbReference type="Gene3D" id="2.60.40.150">
    <property type="entry name" value="C2 domain"/>
    <property type="match status" value="3"/>
</dbReference>
<dbReference type="Pfam" id="PF00168">
    <property type="entry name" value="C2"/>
    <property type="match status" value="3"/>
</dbReference>
<accession>A0AAD3DF05</accession>
<feature type="region of interest" description="Disordered" evidence="1">
    <location>
        <begin position="555"/>
        <end position="605"/>
    </location>
</feature>